<keyword evidence="2" id="KW-1185">Reference proteome</keyword>
<feature type="non-terminal residue" evidence="1">
    <location>
        <position position="1"/>
    </location>
</feature>
<feature type="non-terminal residue" evidence="1">
    <location>
        <position position="71"/>
    </location>
</feature>
<evidence type="ECO:0000313" key="1">
    <source>
        <dbReference type="EMBL" id="KAK7067775.1"/>
    </source>
</evidence>
<dbReference type="Proteomes" id="UP001381693">
    <property type="component" value="Unassembled WGS sequence"/>
</dbReference>
<reference evidence="1 2" key="1">
    <citation type="submission" date="2023-11" db="EMBL/GenBank/DDBJ databases">
        <title>Halocaridina rubra genome assembly.</title>
        <authorList>
            <person name="Smith C."/>
        </authorList>
    </citation>
    <scope>NUCLEOTIDE SEQUENCE [LARGE SCALE GENOMIC DNA]</scope>
    <source>
        <strain evidence="1">EP-1</strain>
        <tissue evidence="1">Whole</tissue>
    </source>
</reference>
<protein>
    <submittedName>
        <fullName evidence="1">Uncharacterized protein</fullName>
    </submittedName>
</protein>
<gene>
    <name evidence="1" type="ORF">SK128_003077</name>
</gene>
<proteinExistence type="predicted"/>
<comment type="caution">
    <text evidence="1">The sequence shown here is derived from an EMBL/GenBank/DDBJ whole genome shotgun (WGS) entry which is preliminary data.</text>
</comment>
<evidence type="ECO:0000313" key="2">
    <source>
        <dbReference type="Proteomes" id="UP001381693"/>
    </source>
</evidence>
<dbReference type="EMBL" id="JAXCGZ010017726">
    <property type="protein sequence ID" value="KAK7067775.1"/>
    <property type="molecule type" value="Genomic_DNA"/>
</dbReference>
<sequence length="71" mass="7910">LILSFSYALRFLGWETNASSPCSTACRKSRLSEVEQRATKLPNTFVLSLRLLALLPIDSKVIILPFGNNDL</sequence>
<organism evidence="1 2">
    <name type="scientific">Halocaridina rubra</name>
    <name type="common">Hawaiian red shrimp</name>
    <dbReference type="NCBI Taxonomy" id="373956"/>
    <lineage>
        <taxon>Eukaryota</taxon>
        <taxon>Metazoa</taxon>
        <taxon>Ecdysozoa</taxon>
        <taxon>Arthropoda</taxon>
        <taxon>Crustacea</taxon>
        <taxon>Multicrustacea</taxon>
        <taxon>Malacostraca</taxon>
        <taxon>Eumalacostraca</taxon>
        <taxon>Eucarida</taxon>
        <taxon>Decapoda</taxon>
        <taxon>Pleocyemata</taxon>
        <taxon>Caridea</taxon>
        <taxon>Atyoidea</taxon>
        <taxon>Atyidae</taxon>
        <taxon>Halocaridina</taxon>
    </lineage>
</organism>
<accession>A0AAN8WWU7</accession>
<dbReference type="AlphaFoldDB" id="A0AAN8WWU7"/>
<name>A0AAN8WWU7_HALRR</name>